<proteinExistence type="predicted"/>
<reference evidence="2 3" key="1">
    <citation type="submission" date="2021-10" db="EMBL/GenBank/DDBJ databases">
        <title>Lutispora strain m25 sp. nov., a thermophilic, non-spore-forming bacterium isolated from a lab-scale methanogenic bioreactor digesting anaerobic sludge.</title>
        <authorList>
            <person name="El Houari A."/>
            <person name="Mcdonald J."/>
        </authorList>
    </citation>
    <scope>NUCLEOTIDE SEQUENCE [LARGE SCALE GENOMIC DNA]</scope>
    <source>
        <strain evidence="3">m25</strain>
    </source>
</reference>
<keyword evidence="1" id="KW-0812">Transmembrane</keyword>
<sequence length="126" mass="14407">MRFVFYNKLFSGLSISLAISFIIGELILKSNIYFIFSASCFGAIYLLLGWICYLKLDGVTFFKSKGVYNIDEYDSSFENKELSEEQVTKAAMYAYILCGIMLLLGAQLIPSFEPSWLSPNRNMFPR</sequence>
<organism evidence="2 3">
    <name type="scientific">Lutispora saccharofermentans</name>
    <dbReference type="NCBI Taxonomy" id="3024236"/>
    <lineage>
        <taxon>Bacteria</taxon>
        <taxon>Bacillati</taxon>
        <taxon>Bacillota</taxon>
        <taxon>Clostridia</taxon>
        <taxon>Lutisporales</taxon>
        <taxon>Lutisporaceae</taxon>
        <taxon>Lutispora</taxon>
    </lineage>
</organism>
<evidence type="ECO:0000313" key="3">
    <source>
        <dbReference type="Proteomes" id="UP001651880"/>
    </source>
</evidence>
<evidence type="ECO:0000313" key="2">
    <source>
        <dbReference type="EMBL" id="MCQ1529332.1"/>
    </source>
</evidence>
<feature type="transmembrane region" description="Helical" evidence="1">
    <location>
        <begin position="34"/>
        <end position="56"/>
    </location>
</feature>
<keyword evidence="3" id="KW-1185">Reference proteome</keyword>
<accession>A0ABT1NDJ8</accession>
<protein>
    <submittedName>
        <fullName evidence="2">Uncharacterized protein</fullName>
    </submittedName>
</protein>
<dbReference type="EMBL" id="JAJEKE010000004">
    <property type="protein sequence ID" value="MCQ1529332.1"/>
    <property type="molecule type" value="Genomic_DNA"/>
</dbReference>
<dbReference type="RefSeq" id="WP_255226848.1">
    <property type="nucleotide sequence ID" value="NZ_JAJEKE010000004.1"/>
</dbReference>
<comment type="caution">
    <text evidence="2">The sequence shown here is derived from an EMBL/GenBank/DDBJ whole genome shotgun (WGS) entry which is preliminary data.</text>
</comment>
<keyword evidence="1" id="KW-1133">Transmembrane helix</keyword>
<name>A0ABT1NDJ8_9FIRM</name>
<keyword evidence="1" id="KW-0472">Membrane</keyword>
<feature type="transmembrane region" description="Helical" evidence="1">
    <location>
        <begin position="90"/>
        <end position="109"/>
    </location>
</feature>
<gene>
    <name evidence="2" type="ORF">LJD61_07170</name>
</gene>
<dbReference type="Proteomes" id="UP001651880">
    <property type="component" value="Unassembled WGS sequence"/>
</dbReference>
<evidence type="ECO:0000256" key="1">
    <source>
        <dbReference type="SAM" id="Phobius"/>
    </source>
</evidence>
<feature type="transmembrane region" description="Helical" evidence="1">
    <location>
        <begin position="9"/>
        <end position="28"/>
    </location>
</feature>